<reference evidence="1 2" key="1">
    <citation type="submission" date="2018-09" db="EMBL/GenBank/DDBJ databases">
        <authorList>
            <person name="Zhu H."/>
        </authorList>
    </citation>
    <scope>NUCLEOTIDE SEQUENCE [LARGE SCALE GENOMIC DNA]</scope>
    <source>
        <strain evidence="1 2">K1W22B-8</strain>
    </source>
</reference>
<evidence type="ECO:0000313" key="2">
    <source>
        <dbReference type="Proteomes" id="UP000284605"/>
    </source>
</evidence>
<protein>
    <submittedName>
        <fullName evidence="1">Uncharacterized protein</fullName>
    </submittedName>
</protein>
<sequence>MEVTVSAKKATFDPRKHDSKLVFAGKRSVDPRIVAKVRGKSKFYDDRLAARQELDSILHKKAAE</sequence>
<organism evidence="1 2">
    <name type="scientific">Oleomonas cavernae</name>
    <dbReference type="NCBI Taxonomy" id="2320859"/>
    <lineage>
        <taxon>Bacteria</taxon>
        <taxon>Pseudomonadati</taxon>
        <taxon>Pseudomonadota</taxon>
        <taxon>Alphaproteobacteria</taxon>
        <taxon>Acetobacterales</taxon>
        <taxon>Acetobacteraceae</taxon>
        <taxon>Oleomonas</taxon>
    </lineage>
</organism>
<evidence type="ECO:0000313" key="1">
    <source>
        <dbReference type="EMBL" id="RJF88287.1"/>
    </source>
</evidence>
<accession>A0A418WE37</accession>
<dbReference type="EMBL" id="QYUK01000011">
    <property type="protein sequence ID" value="RJF88287.1"/>
    <property type="molecule type" value="Genomic_DNA"/>
</dbReference>
<comment type="caution">
    <text evidence="1">The sequence shown here is derived from an EMBL/GenBank/DDBJ whole genome shotgun (WGS) entry which is preliminary data.</text>
</comment>
<name>A0A418WE37_9PROT</name>
<gene>
    <name evidence="1" type="ORF">D3874_15770</name>
</gene>
<keyword evidence="2" id="KW-1185">Reference proteome</keyword>
<dbReference type="Proteomes" id="UP000284605">
    <property type="component" value="Unassembled WGS sequence"/>
</dbReference>
<proteinExistence type="predicted"/>
<dbReference type="AlphaFoldDB" id="A0A418WE37"/>